<keyword evidence="1 2" id="KW-0238">DNA-binding</keyword>
<gene>
    <name evidence="5" type="ORF">A7K95_10610</name>
    <name evidence="4" type="ORF">GA842_01445</name>
</gene>
<dbReference type="SUPFAM" id="SSF46689">
    <property type="entry name" value="Homeodomain-like"/>
    <property type="match status" value="1"/>
</dbReference>
<dbReference type="PANTHER" id="PTHR43479:SF11">
    <property type="entry name" value="ACREF_ENVCD OPERON REPRESSOR-RELATED"/>
    <property type="match status" value="1"/>
</dbReference>
<accession>A0A176TGQ7</accession>
<comment type="caution">
    <text evidence="4">The sequence shown here is derived from an EMBL/GenBank/DDBJ whole genome shotgun (WGS) entry which is preliminary data.</text>
</comment>
<evidence type="ECO:0000313" key="7">
    <source>
        <dbReference type="Proteomes" id="UP001275867"/>
    </source>
</evidence>
<name>A0A176TGQ7_9LACO</name>
<dbReference type="PROSITE" id="PS50977">
    <property type="entry name" value="HTH_TETR_2"/>
    <property type="match status" value="1"/>
</dbReference>
<evidence type="ECO:0000256" key="2">
    <source>
        <dbReference type="PROSITE-ProRule" id="PRU00335"/>
    </source>
</evidence>
<sequence>MNSQFSYFPVNNNNEIARNLLFHAFVKLLASKPMTSISVVEICKTAGVARSTFYFNFHSKEDMFDKYLDSQLYVMTRRLRRAGKSPHINGYSYFVSYLQLHKFLIDLLIKNRMEETLSEHLSTIVKQLLQQDIFIKTINAKFQVSFITGGLIAVIITWAQQGYKENNQQLMNIILNLLQVFKK</sequence>
<evidence type="ECO:0000313" key="6">
    <source>
        <dbReference type="Proteomes" id="UP000077280"/>
    </source>
</evidence>
<dbReference type="Pfam" id="PF00440">
    <property type="entry name" value="TetR_N"/>
    <property type="match status" value="1"/>
</dbReference>
<keyword evidence="6" id="KW-1185">Reference proteome</keyword>
<dbReference type="Gene3D" id="1.10.357.10">
    <property type="entry name" value="Tetracycline Repressor, domain 2"/>
    <property type="match status" value="1"/>
</dbReference>
<dbReference type="InterPro" id="IPR050624">
    <property type="entry name" value="HTH-type_Tx_Regulator"/>
</dbReference>
<dbReference type="Pfam" id="PF14278">
    <property type="entry name" value="TetR_C_8"/>
    <property type="match status" value="1"/>
</dbReference>
<dbReference type="EMBL" id="LXND01000091">
    <property type="protein sequence ID" value="OAD63075.1"/>
    <property type="molecule type" value="Genomic_DNA"/>
</dbReference>
<evidence type="ECO:0000256" key="1">
    <source>
        <dbReference type="ARBA" id="ARBA00023125"/>
    </source>
</evidence>
<protein>
    <submittedName>
        <fullName evidence="4">TetR family transcriptional regulator</fullName>
    </submittedName>
</protein>
<reference evidence="4" key="2">
    <citation type="submission" date="2019-10" db="EMBL/GenBank/DDBJ databases">
        <title>Malate fermentation in French cider.</title>
        <authorList>
            <person name="Cousin F.J."/>
            <person name="Medina Fernandez S."/>
            <person name="Misery B."/>
            <person name="Laplace J.-M."/>
            <person name="Cretenet M."/>
        </authorList>
    </citation>
    <scope>NUCLEOTIDE SEQUENCE</scope>
    <source>
        <strain evidence="4">UCMA15901</strain>
    </source>
</reference>
<dbReference type="AlphaFoldDB" id="A0A176TGQ7"/>
<dbReference type="InterPro" id="IPR039532">
    <property type="entry name" value="TetR_C_Firmicutes"/>
</dbReference>
<evidence type="ECO:0000313" key="5">
    <source>
        <dbReference type="EMBL" id="OAD63075.1"/>
    </source>
</evidence>
<dbReference type="PANTHER" id="PTHR43479">
    <property type="entry name" value="ACREF/ENVCD OPERON REPRESSOR-RELATED"/>
    <property type="match status" value="1"/>
</dbReference>
<dbReference type="GO" id="GO:0003677">
    <property type="term" value="F:DNA binding"/>
    <property type="evidence" value="ECO:0007669"/>
    <property type="project" value="UniProtKB-UniRule"/>
</dbReference>
<dbReference type="EMBL" id="WERX01000003">
    <property type="protein sequence ID" value="MDV7693561.1"/>
    <property type="molecule type" value="Genomic_DNA"/>
</dbReference>
<reference evidence="5 6" key="1">
    <citation type="submission" date="2016-05" db="EMBL/GenBank/DDBJ databases">
        <title>Draft genome sequence of Pediococcus parvulus 2.6, a probiotic beta-glucan producer strain.</title>
        <authorList>
            <person name="Mohedano M.L."/>
            <person name="Perez-Ramos A."/>
            <person name="Duenas M.T."/>
            <person name="Lamontanara A."/>
            <person name="Orru L."/>
            <person name="Spano G."/>
            <person name="Capozzi V."/>
            <person name="Lopez P."/>
        </authorList>
    </citation>
    <scope>NUCLEOTIDE SEQUENCE [LARGE SCALE GENOMIC DNA]</scope>
    <source>
        <strain evidence="5 6">2.6</strain>
    </source>
</reference>
<proteinExistence type="predicted"/>
<dbReference type="Proteomes" id="UP001275867">
    <property type="component" value="Unassembled WGS sequence"/>
</dbReference>
<evidence type="ECO:0000313" key="4">
    <source>
        <dbReference type="EMBL" id="MDV7693561.1"/>
    </source>
</evidence>
<dbReference type="GeneID" id="93382064"/>
<dbReference type="Proteomes" id="UP000077280">
    <property type="component" value="Unassembled WGS sequence"/>
</dbReference>
<feature type="DNA-binding region" description="H-T-H motif" evidence="2">
    <location>
        <begin position="38"/>
        <end position="57"/>
    </location>
</feature>
<organism evidence="4 7">
    <name type="scientific">Pediococcus parvulus</name>
    <dbReference type="NCBI Taxonomy" id="54062"/>
    <lineage>
        <taxon>Bacteria</taxon>
        <taxon>Bacillati</taxon>
        <taxon>Bacillota</taxon>
        <taxon>Bacilli</taxon>
        <taxon>Lactobacillales</taxon>
        <taxon>Lactobacillaceae</taxon>
        <taxon>Pediococcus</taxon>
    </lineage>
</organism>
<feature type="domain" description="HTH tetR-type" evidence="3">
    <location>
        <begin position="15"/>
        <end position="75"/>
    </location>
</feature>
<dbReference type="InterPro" id="IPR001647">
    <property type="entry name" value="HTH_TetR"/>
</dbReference>
<dbReference type="InterPro" id="IPR009057">
    <property type="entry name" value="Homeodomain-like_sf"/>
</dbReference>
<evidence type="ECO:0000259" key="3">
    <source>
        <dbReference type="PROSITE" id="PS50977"/>
    </source>
</evidence>
<dbReference type="OrthoDB" id="9810250at2"/>
<dbReference type="RefSeq" id="WP_057782914.1">
    <property type="nucleotide sequence ID" value="NZ_BJWE01000006.1"/>
</dbReference>